<proteinExistence type="predicted"/>
<keyword evidence="2" id="KW-1185">Reference proteome</keyword>
<evidence type="ECO:0000313" key="2">
    <source>
        <dbReference type="Proteomes" id="UP000681155"/>
    </source>
</evidence>
<dbReference type="EMBL" id="CP075566">
    <property type="protein sequence ID" value="QVW25675.1"/>
    <property type="molecule type" value="Genomic_DNA"/>
</dbReference>
<accession>A0ABX8F1S3</accession>
<organism evidence="1 2">
    <name type="scientific">Pseudomonas hormoni</name>
    <dbReference type="NCBI Taxonomy" id="3093767"/>
    <lineage>
        <taxon>Bacteria</taxon>
        <taxon>Pseudomonadati</taxon>
        <taxon>Pseudomonadota</taxon>
        <taxon>Gammaproteobacteria</taxon>
        <taxon>Pseudomonadales</taxon>
        <taxon>Pseudomonadaceae</taxon>
        <taxon>Pseudomonas</taxon>
    </lineage>
</organism>
<reference evidence="1 2" key="1">
    <citation type="submission" date="2021-05" db="EMBL/GenBank/DDBJ databases">
        <title>Complete genome of the cytokinin-producing biocontrol strain Pseudomonas fluorescens G20-18.</title>
        <authorList>
            <person name="Nielsen T.K."/>
            <person name="Mekureyaw M.F."/>
            <person name="Hansen L.H."/>
            <person name="Nicolaisen M.H."/>
            <person name="Roitsch T.G."/>
            <person name="Hennessy R.C."/>
        </authorList>
    </citation>
    <scope>NUCLEOTIDE SEQUENCE [LARGE SCALE GENOMIC DNA]</scope>
    <source>
        <strain evidence="1 2">G20-18</strain>
    </source>
</reference>
<name>A0ABX8F1S3_9PSED</name>
<gene>
    <name evidence="1" type="ORF">KJF94_09060</name>
</gene>
<dbReference type="Proteomes" id="UP000681155">
    <property type="component" value="Chromosome"/>
</dbReference>
<dbReference type="RefSeq" id="WP_214382731.1">
    <property type="nucleotide sequence ID" value="NZ_CP075566.1"/>
</dbReference>
<evidence type="ECO:0000313" key="1">
    <source>
        <dbReference type="EMBL" id="QVW25675.1"/>
    </source>
</evidence>
<sequence>MRIEEPEGELLNILHDISPLEWRKYQQRYPEVRVGNSFEREDRSGYPPYVAFRFENESDEIVNKLRLVLEGYLGRSVWRLVSHKRDGLSGINWMIGPARLWEISEAAEQENMTKGQYLSKYEPWVGPAAYDDLPGLIEHVSDAFSTP</sequence>
<protein>
    <submittedName>
        <fullName evidence="1">Uncharacterized protein</fullName>
    </submittedName>
</protein>